<keyword evidence="1" id="KW-1133">Transmembrane helix</keyword>
<reference evidence="2 3" key="1">
    <citation type="submission" date="2019-03" db="EMBL/GenBank/DDBJ databases">
        <title>Genomic Encyclopedia of Type Strains, Phase IV (KMG-IV): sequencing the most valuable type-strain genomes for metagenomic binning, comparative biology and taxonomic classification.</title>
        <authorList>
            <person name="Goeker M."/>
        </authorList>
    </citation>
    <scope>NUCLEOTIDE SEQUENCE [LARGE SCALE GENOMIC DNA]</scope>
    <source>
        <strain evidence="2 3">DSM 45707</strain>
    </source>
</reference>
<proteinExistence type="predicted"/>
<name>A0A4R3L288_9BACL</name>
<evidence type="ECO:0000313" key="2">
    <source>
        <dbReference type="EMBL" id="TCS92801.1"/>
    </source>
</evidence>
<dbReference type="RefSeq" id="WP_131926404.1">
    <property type="nucleotide sequence ID" value="NZ_SMAG01000010.1"/>
</dbReference>
<evidence type="ECO:0000313" key="3">
    <source>
        <dbReference type="Proteomes" id="UP000294937"/>
    </source>
</evidence>
<gene>
    <name evidence="2" type="ORF">EDD58_11027</name>
</gene>
<dbReference type="OrthoDB" id="2988937at2"/>
<keyword evidence="3" id="KW-1185">Reference proteome</keyword>
<dbReference type="Gene3D" id="2.120.10.30">
    <property type="entry name" value="TolB, C-terminal domain"/>
    <property type="match status" value="1"/>
</dbReference>
<sequence length="403" mass="46840">MKVHRHTRIGFICLTLIGILYGGLWWSQNQYYSHPSHRKPLQFDQFEPLVEYDHSVYFLAQRGQISSLWRFQKQTGELKQVRVISRTDPSKIKAQAIASLFKNIIPDYENKENKEFQVLALSPSGSSFVMLDSTFETIILHNKDDDRSLMLPPLSHFHDELLLRDGIVWSKDEDYLLLWDQMIIQRSNGQIKGLLQGKWGSWSPTSNQLLFVDQKGDLRLRDIESGVEKVVYTVDEQEKIWSPPVWDPSGRYFAFATGRYKDGNMKVERVHVMDLQLFHYVENERNSLPTHLTNIELSLDGAFLHYIADGMIRIVYLPSQELRVYDGYMQEKENKFPTFGFDSNGIWLASAKDFLFIGPSMQEKTMIQFPESLAGFYLSDNRHHLLAIELLAHGYRVSVVQLP</sequence>
<comment type="caution">
    <text evidence="2">The sequence shown here is derived from an EMBL/GenBank/DDBJ whole genome shotgun (WGS) entry which is preliminary data.</text>
</comment>
<dbReference type="Proteomes" id="UP000294937">
    <property type="component" value="Unassembled WGS sequence"/>
</dbReference>
<protein>
    <recommendedName>
        <fullName evidence="4">WD40 repeat protein</fullName>
    </recommendedName>
</protein>
<dbReference type="SUPFAM" id="SSF82171">
    <property type="entry name" value="DPP6 N-terminal domain-like"/>
    <property type="match status" value="1"/>
</dbReference>
<evidence type="ECO:0008006" key="4">
    <source>
        <dbReference type="Google" id="ProtNLM"/>
    </source>
</evidence>
<keyword evidence="1" id="KW-0472">Membrane</keyword>
<dbReference type="InterPro" id="IPR011042">
    <property type="entry name" value="6-blade_b-propeller_TolB-like"/>
</dbReference>
<keyword evidence="1" id="KW-0812">Transmembrane</keyword>
<accession>A0A4R3L288</accession>
<organism evidence="2 3">
    <name type="scientific">Hazenella coriacea</name>
    <dbReference type="NCBI Taxonomy" id="1179467"/>
    <lineage>
        <taxon>Bacteria</taxon>
        <taxon>Bacillati</taxon>
        <taxon>Bacillota</taxon>
        <taxon>Bacilli</taxon>
        <taxon>Bacillales</taxon>
        <taxon>Thermoactinomycetaceae</taxon>
        <taxon>Hazenella</taxon>
    </lineage>
</organism>
<dbReference type="EMBL" id="SMAG01000010">
    <property type="protein sequence ID" value="TCS92801.1"/>
    <property type="molecule type" value="Genomic_DNA"/>
</dbReference>
<evidence type="ECO:0000256" key="1">
    <source>
        <dbReference type="SAM" id="Phobius"/>
    </source>
</evidence>
<dbReference type="AlphaFoldDB" id="A0A4R3L288"/>
<feature type="transmembrane region" description="Helical" evidence="1">
    <location>
        <begin position="9"/>
        <end position="26"/>
    </location>
</feature>